<name>A0A382FBD0_9ZZZZ</name>
<protein>
    <submittedName>
        <fullName evidence="1">Uncharacterized protein</fullName>
    </submittedName>
</protein>
<gene>
    <name evidence="1" type="ORF">METZ01_LOCUS213252</name>
</gene>
<evidence type="ECO:0000313" key="1">
    <source>
        <dbReference type="EMBL" id="SVB60398.1"/>
    </source>
</evidence>
<dbReference type="EMBL" id="UINC01049073">
    <property type="protein sequence ID" value="SVB60398.1"/>
    <property type="molecule type" value="Genomic_DNA"/>
</dbReference>
<sequence length="81" mass="9209">MYFAPAYRKYEITKTEDALRYHGADSPTSRMAINAPERPAIKGKRKSTVRLIRFSSNEIGQIAYPLPLHVGITICKMTIPR</sequence>
<dbReference type="AlphaFoldDB" id="A0A382FBD0"/>
<reference evidence="1" key="1">
    <citation type="submission" date="2018-05" db="EMBL/GenBank/DDBJ databases">
        <authorList>
            <person name="Lanie J.A."/>
            <person name="Ng W.-L."/>
            <person name="Kazmierczak K.M."/>
            <person name="Andrzejewski T.M."/>
            <person name="Davidsen T.M."/>
            <person name="Wayne K.J."/>
            <person name="Tettelin H."/>
            <person name="Glass J.I."/>
            <person name="Rusch D."/>
            <person name="Podicherti R."/>
            <person name="Tsui H.-C.T."/>
            <person name="Winkler M.E."/>
        </authorList>
    </citation>
    <scope>NUCLEOTIDE SEQUENCE</scope>
</reference>
<proteinExistence type="predicted"/>
<organism evidence="1">
    <name type="scientific">marine metagenome</name>
    <dbReference type="NCBI Taxonomy" id="408172"/>
    <lineage>
        <taxon>unclassified sequences</taxon>
        <taxon>metagenomes</taxon>
        <taxon>ecological metagenomes</taxon>
    </lineage>
</organism>
<accession>A0A382FBD0</accession>